<sequence>MQKQTEPPKPPKPPKPTGYYLSRVKDTHTEAGKTYITLFARLSIKTPQHTKSVWVEIEEVAWDQASRHLQKLPNAAYDYQLSEAVFREMERVSKDQLETLYYFTPLYQSVTFRKLK</sequence>
<dbReference type="AlphaFoldDB" id="A0A365L700"/>
<keyword evidence="2" id="KW-1185">Reference proteome</keyword>
<name>A0A365L700_9BACL</name>
<evidence type="ECO:0000313" key="1">
    <source>
        <dbReference type="EMBL" id="RAZ81204.1"/>
    </source>
</evidence>
<evidence type="ECO:0000313" key="2">
    <source>
        <dbReference type="Proteomes" id="UP000251002"/>
    </source>
</evidence>
<accession>A0A365L700</accession>
<comment type="caution">
    <text evidence="1">The sequence shown here is derived from an EMBL/GenBank/DDBJ whole genome shotgun (WGS) entry which is preliminary data.</text>
</comment>
<dbReference type="Proteomes" id="UP000251002">
    <property type="component" value="Unassembled WGS sequence"/>
</dbReference>
<reference evidence="1 2" key="1">
    <citation type="submission" date="2018-06" db="EMBL/GenBank/DDBJ databases">
        <title>The draft genome sequences of strains SCU63 and S1.</title>
        <authorList>
            <person name="Gan L."/>
        </authorList>
    </citation>
    <scope>NUCLEOTIDE SEQUENCE [LARGE SCALE GENOMIC DNA]</scope>
    <source>
        <strain evidence="1 2">SCU63</strain>
    </source>
</reference>
<gene>
    <name evidence="1" type="ORF">DP120_02650</name>
</gene>
<dbReference type="RefSeq" id="WP_112221627.1">
    <property type="nucleotide sequence ID" value="NZ_CP196859.1"/>
</dbReference>
<dbReference type="EMBL" id="QLZR01000001">
    <property type="protein sequence ID" value="RAZ81204.1"/>
    <property type="molecule type" value="Genomic_DNA"/>
</dbReference>
<protein>
    <submittedName>
        <fullName evidence="1">Uncharacterized protein</fullName>
    </submittedName>
</protein>
<organism evidence="1 2">
    <name type="scientific">Planococcus halotolerans</name>
    <dbReference type="NCBI Taxonomy" id="2233542"/>
    <lineage>
        <taxon>Bacteria</taxon>
        <taxon>Bacillati</taxon>
        <taxon>Bacillota</taxon>
        <taxon>Bacilli</taxon>
        <taxon>Bacillales</taxon>
        <taxon>Caryophanaceae</taxon>
        <taxon>Planococcus</taxon>
    </lineage>
</organism>
<proteinExistence type="predicted"/>